<name>A0A6P2M8I5_9BURK</name>
<evidence type="ECO:0000256" key="2">
    <source>
        <dbReference type="ARBA" id="ARBA00005386"/>
    </source>
</evidence>
<evidence type="ECO:0000256" key="7">
    <source>
        <dbReference type="ARBA" id="ARBA00022803"/>
    </source>
</evidence>
<feature type="region of interest" description="Disordered" evidence="9">
    <location>
        <begin position="1"/>
        <end position="23"/>
    </location>
</feature>
<comment type="similarity">
    <text evidence="2">Belongs to the glycosyltransferase 41 family. O-GlcNAc transferase subfamily.</text>
</comment>
<dbReference type="SUPFAM" id="SSF48452">
    <property type="entry name" value="TPR-like"/>
    <property type="match status" value="1"/>
</dbReference>
<keyword evidence="7 8" id="KW-0802">TPR repeat</keyword>
<dbReference type="PROSITE" id="PS50005">
    <property type="entry name" value="TPR"/>
    <property type="match status" value="3"/>
</dbReference>
<keyword evidence="12" id="KW-1185">Reference proteome</keyword>
<accession>A0A6P2M8I5</accession>
<dbReference type="RefSeq" id="WP_151051959.1">
    <property type="nucleotide sequence ID" value="NZ_CABVPN010000017.1"/>
</dbReference>
<feature type="repeat" description="TPR" evidence="8">
    <location>
        <begin position="96"/>
        <end position="129"/>
    </location>
</feature>
<evidence type="ECO:0000256" key="3">
    <source>
        <dbReference type="ARBA" id="ARBA00011970"/>
    </source>
</evidence>
<dbReference type="Pfam" id="PF13414">
    <property type="entry name" value="TPR_11"/>
    <property type="match status" value="1"/>
</dbReference>
<dbReference type="EC" id="2.4.1.255" evidence="3"/>
<evidence type="ECO:0000313" key="12">
    <source>
        <dbReference type="Proteomes" id="UP000494125"/>
    </source>
</evidence>
<dbReference type="InterPro" id="IPR051939">
    <property type="entry name" value="Glycosyltr_41/O-GlcNAc_trsf"/>
</dbReference>
<dbReference type="EMBL" id="CABVPN010000017">
    <property type="protein sequence ID" value="VWB76269.1"/>
    <property type="molecule type" value="Genomic_DNA"/>
</dbReference>
<comment type="pathway">
    <text evidence="1">Protein modification; protein glycosylation.</text>
</comment>
<dbReference type="GO" id="GO:0097363">
    <property type="term" value="F:protein O-acetylglucosaminyltransferase activity"/>
    <property type="evidence" value="ECO:0007669"/>
    <property type="project" value="UniProtKB-EC"/>
</dbReference>
<dbReference type="Pfam" id="PF13432">
    <property type="entry name" value="TPR_16"/>
    <property type="match status" value="1"/>
</dbReference>
<dbReference type="InterPro" id="IPR029489">
    <property type="entry name" value="OGT/SEC/SPY_C"/>
</dbReference>
<keyword evidence="5" id="KW-0808">Transferase</keyword>
<evidence type="ECO:0000256" key="8">
    <source>
        <dbReference type="PROSITE-ProRule" id="PRU00339"/>
    </source>
</evidence>
<dbReference type="Gene3D" id="3.40.50.2000">
    <property type="entry name" value="Glycogen Phosphorylase B"/>
    <property type="match status" value="1"/>
</dbReference>
<dbReference type="SMART" id="SM00028">
    <property type="entry name" value="TPR"/>
    <property type="match status" value="5"/>
</dbReference>
<dbReference type="InterPro" id="IPR011990">
    <property type="entry name" value="TPR-like_helical_dom_sf"/>
</dbReference>
<feature type="domain" description="O-GlcNAc transferase C-terminal" evidence="10">
    <location>
        <begin position="246"/>
        <end position="394"/>
    </location>
</feature>
<sequence>MNENLLERGHPSGGVRERSDGLSGADTPVEALLACALEHYDAGRLDAAEDLCRQVRQREPERAEALHVHGLVAFRRGDFDGAVAAIADAIRRDPQARYYYNLGTVMAAHNRPAAAAECFRQALALQPDDADAYNNLGNALRTLKDCEGAVEALGTAIRLRPDHAQAYNNLANAMLDAGELEAALEGYRAAIALRPDLLEPHDNLLFALNYSAAAAPHVHFDAARRYGAQAAARAVPYRSWPTADGARPLRVGVVSGDLKHHPVGYFLESVLRATDRTRVVFVAYPTRDVEDDLTQRLRPLFAGWTSLAALSDEAAARRIRDDAVDILVDAAGHTIFNRLALFAWKPAPVQVSWIGYVATTGLDAIDYVLGDRHVLPADEEAHFVERPWRLPDSYLCYTPPRDAIVPGPLPQLAGGAVTFGYFGKLGKMSDAVVRVWSRVLAAVPRSRLLLKASELAGAYAVRRTRERFAQHGIDPARLLLEPNAPRGEYLASYRRVDMMLSPFPYSGGTTTADALWMGVPVLGIRGDRFVTHICESLLQTVGLADWVARDEDDYVAKAVAFATDPAQLRLLRTGLRMQLIASPLCDAPRFARHLEDAFHGMWARRTGQAGNVAGPHDSRID</sequence>
<evidence type="ECO:0000256" key="6">
    <source>
        <dbReference type="ARBA" id="ARBA00022737"/>
    </source>
</evidence>
<protein>
    <recommendedName>
        <fullName evidence="3">protein O-GlcNAc transferase</fullName>
        <ecNumber evidence="3">2.4.1.255</ecNumber>
    </recommendedName>
</protein>
<feature type="repeat" description="TPR" evidence="8">
    <location>
        <begin position="164"/>
        <end position="197"/>
    </location>
</feature>
<keyword evidence="6" id="KW-0677">Repeat</keyword>
<dbReference type="Proteomes" id="UP000494125">
    <property type="component" value="Unassembled WGS sequence"/>
</dbReference>
<dbReference type="Pfam" id="PF13844">
    <property type="entry name" value="Glyco_transf_41"/>
    <property type="match status" value="2"/>
</dbReference>
<evidence type="ECO:0000256" key="1">
    <source>
        <dbReference type="ARBA" id="ARBA00004922"/>
    </source>
</evidence>
<dbReference type="InterPro" id="IPR019734">
    <property type="entry name" value="TPR_rpt"/>
</dbReference>
<reference evidence="11 12" key="1">
    <citation type="submission" date="2019-09" db="EMBL/GenBank/DDBJ databases">
        <authorList>
            <person name="Depoorter E."/>
        </authorList>
    </citation>
    <scope>NUCLEOTIDE SEQUENCE [LARGE SCALE GENOMIC DNA]</scope>
    <source>
        <strain evidence="11">LMG 24065</strain>
    </source>
</reference>
<evidence type="ECO:0000256" key="5">
    <source>
        <dbReference type="ARBA" id="ARBA00022679"/>
    </source>
</evidence>
<proteinExistence type="inferred from homology"/>
<gene>
    <name evidence="11" type="ORF">BDI24065_03627</name>
</gene>
<evidence type="ECO:0000256" key="9">
    <source>
        <dbReference type="SAM" id="MobiDB-lite"/>
    </source>
</evidence>
<evidence type="ECO:0000259" key="10">
    <source>
        <dbReference type="Pfam" id="PF13844"/>
    </source>
</evidence>
<feature type="repeat" description="TPR" evidence="8">
    <location>
        <begin position="130"/>
        <end position="163"/>
    </location>
</feature>
<dbReference type="PANTHER" id="PTHR44835:SF1">
    <property type="entry name" value="PROTEIN O-GLCNAC TRANSFERASE"/>
    <property type="match status" value="1"/>
</dbReference>
<evidence type="ECO:0000313" key="11">
    <source>
        <dbReference type="EMBL" id="VWB76269.1"/>
    </source>
</evidence>
<dbReference type="Gene3D" id="1.25.40.10">
    <property type="entry name" value="Tetratricopeptide repeat domain"/>
    <property type="match status" value="2"/>
</dbReference>
<dbReference type="AlphaFoldDB" id="A0A6P2M8I5"/>
<feature type="domain" description="O-GlcNAc transferase C-terminal" evidence="10">
    <location>
        <begin position="412"/>
        <end position="593"/>
    </location>
</feature>
<dbReference type="GeneID" id="93028699"/>
<feature type="compositionally biased region" description="Basic and acidic residues" evidence="9">
    <location>
        <begin position="1"/>
        <end position="20"/>
    </location>
</feature>
<dbReference type="PROSITE" id="PS50293">
    <property type="entry name" value="TPR_REGION"/>
    <property type="match status" value="1"/>
</dbReference>
<keyword evidence="4" id="KW-0328">Glycosyltransferase</keyword>
<evidence type="ECO:0000256" key="4">
    <source>
        <dbReference type="ARBA" id="ARBA00022676"/>
    </source>
</evidence>
<dbReference type="PANTHER" id="PTHR44835">
    <property type="entry name" value="UDP-N-ACETYLGLUCOSAMINE--PEPTIDE N-ACETYLGLUCOSAMINYLTRANSFERASE SPINDLY-RELATED"/>
    <property type="match status" value="1"/>
</dbReference>
<dbReference type="Gene3D" id="3.40.50.11380">
    <property type="match status" value="1"/>
</dbReference>
<dbReference type="SUPFAM" id="SSF53756">
    <property type="entry name" value="UDP-Glycosyltransferase/glycogen phosphorylase"/>
    <property type="match status" value="1"/>
</dbReference>
<organism evidence="11 12">
    <name type="scientific">Burkholderia diffusa</name>
    <dbReference type="NCBI Taxonomy" id="488732"/>
    <lineage>
        <taxon>Bacteria</taxon>
        <taxon>Pseudomonadati</taxon>
        <taxon>Pseudomonadota</taxon>
        <taxon>Betaproteobacteria</taxon>
        <taxon>Burkholderiales</taxon>
        <taxon>Burkholderiaceae</taxon>
        <taxon>Burkholderia</taxon>
        <taxon>Burkholderia cepacia complex</taxon>
    </lineage>
</organism>